<dbReference type="GO" id="GO:0005886">
    <property type="term" value="C:plasma membrane"/>
    <property type="evidence" value="ECO:0007669"/>
    <property type="project" value="InterPro"/>
</dbReference>
<name>A0A8T0D6S3_9TREM</name>
<dbReference type="PANTHER" id="PTHR24028:SF146">
    <property type="entry name" value="CADHERIN 96CB, ISOFORM D-RELATED"/>
    <property type="match status" value="1"/>
</dbReference>
<sequence>MMNSVVHKFILGILILETTCHLISRSHLSAVARIHSALTPPETISHSTAIVSGLKKLRVQLMEEEPEGREVANLRFLAKGWPSKPSKDVDEKQDNYKIFNSDPQANFFHLDPTTGILRIARRIDRDQLCPTFPSCCPRTREEVIPMDVRESDMTSVNTYFIERGGDSMLKHLPECRLDLNIRSDDQYSKIILVLVHIVDLNDNAPVWPQTDRDSKVDHKFHLNVHFTCFQKQHQMVVHVSENSLVGDSVSLTSAYDADVGTNGIVRYALVPEIAEFALKWTSELEFMTNRVPLDISKSQVLNAGYDTLPTLSTFSASQLPGARHELKLIVKQTLDREVTPFYDLTLISFDGGSPSRNTSIPLHIVITDANDNTPKFQKDTYVVELAENSRPHTPVVQVDKSFFVRFLLVIVTHLNTTVNRNKI</sequence>
<feature type="domain" description="Cadherin" evidence="10">
    <location>
        <begin position="59"/>
        <end position="207"/>
    </location>
</feature>
<dbReference type="PANTHER" id="PTHR24028">
    <property type="entry name" value="CADHERIN-87A"/>
    <property type="match status" value="1"/>
</dbReference>
<feature type="signal peptide" evidence="9">
    <location>
        <begin position="1"/>
        <end position="20"/>
    </location>
</feature>
<comment type="caution">
    <text evidence="11">The sequence shown here is derived from an EMBL/GenBank/DDBJ whole genome shotgun (WGS) entry which is preliminary data.</text>
</comment>
<dbReference type="OrthoDB" id="6252479at2759"/>
<evidence type="ECO:0000256" key="9">
    <source>
        <dbReference type="SAM" id="SignalP"/>
    </source>
</evidence>
<dbReference type="CDD" id="cd11304">
    <property type="entry name" value="Cadherin_repeat"/>
    <property type="match status" value="2"/>
</dbReference>
<evidence type="ECO:0000256" key="2">
    <source>
        <dbReference type="ARBA" id="ARBA00022692"/>
    </source>
</evidence>
<feature type="domain" description="Cadherin" evidence="10">
    <location>
        <begin position="231"/>
        <end position="376"/>
    </location>
</feature>
<keyword evidence="3" id="KW-0677">Repeat</keyword>
<dbReference type="AlphaFoldDB" id="A0A8T0D6S3"/>
<dbReference type="InterPro" id="IPR050174">
    <property type="entry name" value="Protocadherin/Cadherin-CA"/>
</dbReference>
<keyword evidence="4 8" id="KW-0106">Calcium</keyword>
<dbReference type="PROSITE" id="PS50268">
    <property type="entry name" value="CADHERIN_2"/>
    <property type="match status" value="2"/>
</dbReference>
<evidence type="ECO:0000259" key="10">
    <source>
        <dbReference type="PROSITE" id="PS50268"/>
    </source>
</evidence>
<keyword evidence="5" id="KW-1133">Transmembrane helix</keyword>
<dbReference type="SMART" id="SM00112">
    <property type="entry name" value="CA"/>
    <property type="match status" value="1"/>
</dbReference>
<dbReference type="PROSITE" id="PS00232">
    <property type="entry name" value="CADHERIN_1"/>
    <property type="match status" value="2"/>
</dbReference>
<gene>
    <name evidence="11" type="ORF">P879_08739</name>
</gene>
<reference evidence="11 12" key="1">
    <citation type="submission" date="2019-07" db="EMBL/GenBank/DDBJ databases">
        <title>Annotation for the trematode Paragonimus westermani.</title>
        <authorList>
            <person name="Choi Y.-J."/>
        </authorList>
    </citation>
    <scope>NUCLEOTIDE SEQUENCE [LARGE SCALE GENOMIC DNA]</scope>
    <source>
        <strain evidence="11">180907_Pwestermani</strain>
    </source>
</reference>
<evidence type="ECO:0000256" key="8">
    <source>
        <dbReference type="PROSITE-ProRule" id="PRU00043"/>
    </source>
</evidence>
<dbReference type="GO" id="GO:0007156">
    <property type="term" value="P:homophilic cell adhesion via plasma membrane adhesion molecules"/>
    <property type="evidence" value="ECO:0007669"/>
    <property type="project" value="InterPro"/>
</dbReference>
<dbReference type="InterPro" id="IPR002126">
    <property type="entry name" value="Cadherin-like_dom"/>
</dbReference>
<evidence type="ECO:0000256" key="4">
    <source>
        <dbReference type="ARBA" id="ARBA00022837"/>
    </source>
</evidence>
<comment type="subcellular location">
    <subcellularLocation>
        <location evidence="1">Membrane</location>
        <topology evidence="1">Single-pass membrane protein</topology>
    </subcellularLocation>
</comment>
<evidence type="ECO:0000256" key="7">
    <source>
        <dbReference type="ARBA" id="ARBA00023180"/>
    </source>
</evidence>
<dbReference type="GO" id="GO:0005509">
    <property type="term" value="F:calcium ion binding"/>
    <property type="evidence" value="ECO:0007669"/>
    <property type="project" value="UniProtKB-UniRule"/>
</dbReference>
<dbReference type="SUPFAM" id="SSF49313">
    <property type="entry name" value="Cadherin-like"/>
    <property type="match status" value="1"/>
</dbReference>
<evidence type="ECO:0000313" key="12">
    <source>
        <dbReference type="Proteomes" id="UP000699462"/>
    </source>
</evidence>
<dbReference type="InterPro" id="IPR015919">
    <property type="entry name" value="Cadherin-like_sf"/>
</dbReference>
<keyword evidence="2" id="KW-0812">Transmembrane</keyword>
<keyword evidence="6" id="KW-0472">Membrane</keyword>
<proteinExistence type="predicted"/>
<evidence type="ECO:0000256" key="1">
    <source>
        <dbReference type="ARBA" id="ARBA00004167"/>
    </source>
</evidence>
<dbReference type="Proteomes" id="UP000699462">
    <property type="component" value="Unassembled WGS sequence"/>
</dbReference>
<evidence type="ECO:0000256" key="5">
    <source>
        <dbReference type="ARBA" id="ARBA00022989"/>
    </source>
</evidence>
<protein>
    <recommendedName>
        <fullName evidence="10">Cadherin domain-containing protein</fullName>
    </recommendedName>
</protein>
<feature type="chain" id="PRO_5035907088" description="Cadherin domain-containing protein" evidence="9">
    <location>
        <begin position="21"/>
        <end position="423"/>
    </location>
</feature>
<organism evidence="11 12">
    <name type="scientific">Paragonimus westermani</name>
    <dbReference type="NCBI Taxonomy" id="34504"/>
    <lineage>
        <taxon>Eukaryota</taxon>
        <taxon>Metazoa</taxon>
        <taxon>Spiralia</taxon>
        <taxon>Lophotrochozoa</taxon>
        <taxon>Platyhelminthes</taxon>
        <taxon>Trematoda</taxon>
        <taxon>Digenea</taxon>
        <taxon>Plagiorchiida</taxon>
        <taxon>Troglotremata</taxon>
        <taxon>Troglotrematidae</taxon>
        <taxon>Paragonimus</taxon>
    </lineage>
</organism>
<dbReference type="InterPro" id="IPR020894">
    <property type="entry name" value="Cadherin_CS"/>
</dbReference>
<keyword evidence="12" id="KW-1185">Reference proteome</keyword>
<evidence type="ECO:0000256" key="3">
    <source>
        <dbReference type="ARBA" id="ARBA00022737"/>
    </source>
</evidence>
<dbReference type="Gene3D" id="2.60.40.60">
    <property type="entry name" value="Cadherins"/>
    <property type="match status" value="3"/>
</dbReference>
<dbReference type="PRINTS" id="PR00205">
    <property type="entry name" value="CADHERIN"/>
</dbReference>
<keyword evidence="9" id="KW-0732">Signal</keyword>
<keyword evidence="7" id="KW-0325">Glycoprotein</keyword>
<evidence type="ECO:0000313" key="11">
    <source>
        <dbReference type="EMBL" id="KAF8563116.1"/>
    </source>
</evidence>
<accession>A0A8T0D6S3</accession>
<dbReference type="EMBL" id="JTDF01014322">
    <property type="protein sequence ID" value="KAF8563116.1"/>
    <property type="molecule type" value="Genomic_DNA"/>
</dbReference>
<evidence type="ECO:0000256" key="6">
    <source>
        <dbReference type="ARBA" id="ARBA00023136"/>
    </source>
</evidence>